<sequence length="183" mass="18319">MTLSLCMLAACDMTVPSDGSGEATVEPGAEPDIMAKALPPTGRPGAGADAPSLQPLGQNDGTAIAGRMQNIGGCAFRDEGGRELLSVGRPDTFDRAAGSAGPALGVARIGGEVVELEAQTASAQYVEAGPVLVGGGYTLRVDRAEGEGSPVGVESSEWPADLTVIAADSATTIYSPGTWRCGA</sequence>
<evidence type="ECO:0000313" key="2">
    <source>
        <dbReference type="Proteomes" id="UP000522081"/>
    </source>
</evidence>
<comment type="caution">
    <text evidence="1">The sequence shown here is derived from an EMBL/GenBank/DDBJ whole genome shotgun (WGS) entry which is preliminary data.</text>
</comment>
<dbReference type="RefSeq" id="WP_179406264.1">
    <property type="nucleotide sequence ID" value="NZ_BMGF01000001.1"/>
</dbReference>
<organism evidence="1 2">
    <name type="scientific">Novosphingobium marinum</name>
    <dbReference type="NCBI Taxonomy" id="1514948"/>
    <lineage>
        <taxon>Bacteria</taxon>
        <taxon>Pseudomonadati</taxon>
        <taxon>Pseudomonadota</taxon>
        <taxon>Alphaproteobacteria</taxon>
        <taxon>Sphingomonadales</taxon>
        <taxon>Sphingomonadaceae</taxon>
        <taxon>Novosphingobium</taxon>
    </lineage>
</organism>
<accession>A0A7Y9XTK5</accession>
<evidence type="ECO:0000313" key="1">
    <source>
        <dbReference type="EMBL" id="NYH94334.1"/>
    </source>
</evidence>
<dbReference type="AlphaFoldDB" id="A0A7Y9XTK5"/>
<gene>
    <name evidence="1" type="ORF">FHS75_000639</name>
</gene>
<keyword evidence="2" id="KW-1185">Reference proteome</keyword>
<proteinExistence type="predicted"/>
<dbReference type="Proteomes" id="UP000522081">
    <property type="component" value="Unassembled WGS sequence"/>
</dbReference>
<dbReference type="EMBL" id="JACBZF010000001">
    <property type="protein sequence ID" value="NYH94334.1"/>
    <property type="molecule type" value="Genomic_DNA"/>
</dbReference>
<name>A0A7Y9XTK5_9SPHN</name>
<reference evidence="1 2" key="1">
    <citation type="submission" date="2020-07" db="EMBL/GenBank/DDBJ databases">
        <title>Genomic Encyclopedia of Type Strains, Phase IV (KMG-IV): sequencing the most valuable type-strain genomes for metagenomic binning, comparative biology and taxonomic classification.</title>
        <authorList>
            <person name="Goeker M."/>
        </authorList>
    </citation>
    <scope>NUCLEOTIDE SEQUENCE [LARGE SCALE GENOMIC DNA]</scope>
    <source>
        <strain evidence="1 2">DSM 29043</strain>
    </source>
</reference>
<protein>
    <submittedName>
        <fullName evidence="1">Uncharacterized protein</fullName>
    </submittedName>
</protein>